<feature type="transmembrane region" description="Helical" evidence="1">
    <location>
        <begin position="152"/>
        <end position="173"/>
    </location>
</feature>
<dbReference type="EMBL" id="JBJUIK010000015">
    <property type="protein sequence ID" value="KAL3503348.1"/>
    <property type="molecule type" value="Genomic_DNA"/>
</dbReference>
<keyword evidence="3" id="KW-1185">Reference proteome</keyword>
<dbReference type="Proteomes" id="UP001630127">
    <property type="component" value="Unassembled WGS sequence"/>
</dbReference>
<dbReference type="AlphaFoldDB" id="A0ABD2Y8J7"/>
<reference evidence="2 3" key="1">
    <citation type="submission" date="2024-11" db="EMBL/GenBank/DDBJ databases">
        <title>A near-complete genome assembly of Cinchona calisaya.</title>
        <authorList>
            <person name="Lian D.C."/>
            <person name="Zhao X.W."/>
            <person name="Wei L."/>
        </authorList>
    </citation>
    <scope>NUCLEOTIDE SEQUENCE [LARGE SCALE GENOMIC DNA]</scope>
    <source>
        <tissue evidence="2">Nenye</tissue>
    </source>
</reference>
<gene>
    <name evidence="2" type="ORF">ACH5RR_037797</name>
</gene>
<evidence type="ECO:0008006" key="4">
    <source>
        <dbReference type="Google" id="ProtNLM"/>
    </source>
</evidence>
<name>A0ABD2Y8J7_9GENT</name>
<sequence>MVLKDHADICVVAKSTATAAAAVVPTSMATLTSSPSETKLLISPALTAEVSRAGSVLPIRSPVETSYAFRYRGVYFESSIDFMKLMALLKDEHFYYVNLRELKQALMWYLYCCKRHSPYRCVGGFAKSMVDVITVFVAMALRLYLGFNVYHLLMLIGSTIVLHAVVQYIHVAYDITGWDAILGILMQILIYTMFGDVFLVAAICLFCLGLILYRYASYSAPTMPVLEVKNMDLQFC</sequence>
<organism evidence="2 3">
    <name type="scientific">Cinchona calisaya</name>
    <dbReference type="NCBI Taxonomy" id="153742"/>
    <lineage>
        <taxon>Eukaryota</taxon>
        <taxon>Viridiplantae</taxon>
        <taxon>Streptophyta</taxon>
        <taxon>Embryophyta</taxon>
        <taxon>Tracheophyta</taxon>
        <taxon>Spermatophyta</taxon>
        <taxon>Magnoliopsida</taxon>
        <taxon>eudicotyledons</taxon>
        <taxon>Gunneridae</taxon>
        <taxon>Pentapetalae</taxon>
        <taxon>asterids</taxon>
        <taxon>lamiids</taxon>
        <taxon>Gentianales</taxon>
        <taxon>Rubiaceae</taxon>
        <taxon>Cinchonoideae</taxon>
        <taxon>Cinchoneae</taxon>
        <taxon>Cinchona</taxon>
    </lineage>
</organism>
<keyword evidence="1" id="KW-0472">Membrane</keyword>
<accession>A0ABD2Y8J7</accession>
<keyword evidence="1" id="KW-1133">Transmembrane helix</keyword>
<keyword evidence="1" id="KW-0812">Transmembrane</keyword>
<proteinExistence type="predicted"/>
<protein>
    <recommendedName>
        <fullName evidence="4">PRA1 family protein</fullName>
    </recommendedName>
</protein>
<comment type="caution">
    <text evidence="2">The sequence shown here is derived from an EMBL/GenBank/DDBJ whole genome shotgun (WGS) entry which is preliminary data.</text>
</comment>
<evidence type="ECO:0000313" key="2">
    <source>
        <dbReference type="EMBL" id="KAL3503348.1"/>
    </source>
</evidence>
<feature type="transmembrane region" description="Helical" evidence="1">
    <location>
        <begin position="188"/>
        <end position="213"/>
    </location>
</feature>
<evidence type="ECO:0000313" key="3">
    <source>
        <dbReference type="Proteomes" id="UP001630127"/>
    </source>
</evidence>
<evidence type="ECO:0000256" key="1">
    <source>
        <dbReference type="SAM" id="Phobius"/>
    </source>
</evidence>